<feature type="region of interest" description="Disordered" evidence="2">
    <location>
        <begin position="576"/>
        <end position="636"/>
    </location>
</feature>
<dbReference type="GO" id="GO:0005634">
    <property type="term" value="C:nucleus"/>
    <property type="evidence" value="ECO:0007669"/>
    <property type="project" value="UniProtKB-SubCell"/>
</dbReference>
<comment type="function">
    <text evidence="1">S-adenosyl-L-methionine-dependent methyltransferase that mediates RNA cap1 2'-O-ribose methylation to the 5'-cap structure of RNAs. Methylates the ribose of the first nucleotide of a m(7)GpppG-capped mRNA to produce m(7)GpppNmp (cap1).</text>
</comment>
<dbReference type="GO" id="GO:0032259">
    <property type="term" value="P:methylation"/>
    <property type="evidence" value="ECO:0007669"/>
    <property type="project" value="UniProtKB-KW"/>
</dbReference>
<evidence type="ECO:0000259" key="3">
    <source>
        <dbReference type="Pfam" id="PF01728"/>
    </source>
</evidence>
<feature type="region of interest" description="Disordered" evidence="2">
    <location>
        <begin position="39"/>
        <end position="72"/>
    </location>
</feature>
<dbReference type="OrthoDB" id="534899at2759"/>
<keyword evidence="1" id="KW-0808">Transferase</keyword>
<sequence length="720" mass="75345">MFAGGGGAVPMPMPVPAAGFGGPMPMPMGGPVGMGGGGLVPDILSTTPGVTGEGRRQAVAATRRKTASGQEGRGEMCQRMRYILFEIDEHNGRFLADRPEDQPFQFLDVCCCPGGFSTYSLEAGKAPRKGIGLSLPPGLGGHLPAIPVRTDNYYLHFVDVTTVAANVRVGDMGVGTPGCPQPALRLDAAVHDPPVNGCQLVILDGSFLGGKDWIHKETSLTDAENPAFNVYASNAAAHKALLVAQLIVMANNLAPGGLLVLRLNMFPDMFTVGVLGLLRQVFLGDVCSYKPRSCHVHVGSYYLVCTNFDPLRAYQLQWVPRWYECLTRMRSRGPPPRFVPFPGFHLDNALSMQVWTRAMYGYHVHLWRFLKLVEVAMEEKALLDKRLAHRPRTGRFTNTCGRIFAGVRCHAGERCNAAHSFGELHPFVQKAFREPRGFLHLPGSLALMSAPVVAYDPIPETLLELRQQAHMQNVLRAQAVADSQRARLQAAAAAGAAGAAAGYAAAGPHSNNNSNMLGMAVGGGYDEAVQLGMAGEWVHGLMRDTRDEAGEAGGEDALLLFMRTADDPNVVLEGGFDDPEPPLGAVPHPGGFGSGAAAARGGAGQGGEAAGGGGKDGGGGGGKEAAGGSAAAAAEEPDDWELELAGLTGGGADAAAAAGAKAAGGGDGSKPRPRAGSGAAAAAMRPELLQMSGYQPRLGLLAIEVEDDETLTAMCEYLGW</sequence>
<protein>
    <recommendedName>
        <fullName evidence="1">Cap-specific mRNA (nucleoside-2'-O-)-methyltransferase 1</fullName>
        <ecNumber evidence="1">2.1.1.57</ecNumber>
    </recommendedName>
    <alternativeName>
        <fullName evidence="1">Cap1 2'O-ribose methyltransferase 1</fullName>
    </alternativeName>
</protein>
<keyword evidence="1" id="KW-0489">Methyltransferase</keyword>
<dbReference type="InterPro" id="IPR029063">
    <property type="entry name" value="SAM-dependent_MTases_sf"/>
</dbReference>
<dbReference type="InterPro" id="IPR050851">
    <property type="entry name" value="mRNA_Cap_2O-Ribose_MeTrfase"/>
</dbReference>
<dbReference type="PANTHER" id="PTHR16121:SF0">
    <property type="entry name" value="CAP-SPECIFIC MRNA (NUCLEOSIDE-2'-O-)-METHYLTRANSFERASE 1"/>
    <property type="match status" value="1"/>
</dbReference>
<dbReference type="Gene3D" id="3.40.50.12760">
    <property type="match status" value="1"/>
</dbReference>
<evidence type="ECO:0000256" key="1">
    <source>
        <dbReference type="RuleBase" id="RU368012"/>
    </source>
</evidence>
<gene>
    <name evidence="4" type="ORF">HXX76_013074</name>
</gene>
<evidence type="ECO:0000256" key="2">
    <source>
        <dbReference type="SAM" id="MobiDB-lite"/>
    </source>
</evidence>
<dbReference type="EC" id="2.1.1.57" evidence="1"/>
<dbReference type="AlphaFoldDB" id="A0A835SJW8"/>
<dbReference type="InterPro" id="IPR002877">
    <property type="entry name" value="RNA_MeTrfase_FtsJ_dom"/>
</dbReference>
<dbReference type="GO" id="GO:0004483">
    <property type="term" value="F:methyltransferase cap1 activity"/>
    <property type="evidence" value="ECO:0007669"/>
    <property type="project" value="UniProtKB-UniRule"/>
</dbReference>
<feature type="compositionally biased region" description="Gly residues" evidence="2">
    <location>
        <begin position="601"/>
        <end position="625"/>
    </location>
</feature>
<comment type="catalytic activity">
    <reaction evidence="1">
        <text>a 5'-end (N(7)-methyl 5'-triphosphoguanosine)-ribonucleoside in mRNA + S-adenosyl-L-methionine = a 5'-end (N(7)-methyl 5'-triphosphoguanosine)-(2'-O-methyl-ribonucleoside) in mRNA + S-adenosyl-L-homocysteine + H(+)</text>
        <dbReference type="Rhea" id="RHEA:67020"/>
        <dbReference type="Rhea" id="RHEA-COMP:17167"/>
        <dbReference type="Rhea" id="RHEA-COMP:17168"/>
        <dbReference type="ChEBI" id="CHEBI:15378"/>
        <dbReference type="ChEBI" id="CHEBI:57856"/>
        <dbReference type="ChEBI" id="CHEBI:59789"/>
        <dbReference type="ChEBI" id="CHEBI:156461"/>
        <dbReference type="ChEBI" id="CHEBI:167609"/>
        <dbReference type="EC" id="2.1.1.57"/>
    </reaction>
</comment>
<keyword evidence="1" id="KW-0949">S-adenosyl-L-methionine</keyword>
<name>A0A835SJW8_CHLIN</name>
<dbReference type="Pfam" id="PF01728">
    <property type="entry name" value="FtsJ"/>
    <property type="match status" value="1"/>
</dbReference>
<evidence type="ECO:0000313" key="4">
    <source>
        <dbReference type="EMBL" id="KAG2426317.1"/>
    </source>
</evidence>
<proteinExistence type="predicted"/>
<comment type="caution">
    <text evidence="4">The sequence shown here is derived from an EMBL/GenBank/DDBJ whole genome shotgun (WGS) entry which is preliminary data.</text>
</comment>
<dbReference type="GO" id="GO:0016556">
    <property type="term" value="P:mRNA modification"/>
    <property type="evidence" value="ECO:0007669"/>
    <property type="project" value="UniProtKB-UniRule"/>
</dbReference>
<organism evidence="4 5">
    <name type="scientific">Chlamydomonas incerta</name>
    <dbReference type="NCBI Taxonomy" id="51695"/>
    <lineage>
        <taxon>Eukaryota</taxon>
        <taxon>Viridiplantae</taxon>
        <taxon>Chlorophyta</taxon>
        <taxon>core chlorophytes</taxon>
        <taxon>Chlorophyceae</taxon>
        <taxon>CS clade</taxon>
        <taxon>Chlamydomonadales</taxon>
        <taxon>Chlamydomonadaceae</taxon>
        <taxon>Chlamydomonas</taxon>
    </lineage>
</organism>
<dbReference type="GO" id="GO:0006370">
    <property type="term" value="P:7-methylguanosine mRNA capping"/>
    <property type="evidence" value="ECO:0007669"/>
    <property type="project" value="UniProtKB-UniRule"/>
</dbReference>
<keyword evidence="1" id="KW-0539">Nucleus</keyword>
<comment type="subcellular location">
    <subcellularLocation>
        <location evidence="1">Nucleus</location>
    </subcellularLocation>
</comment>
<dbReference type="SUPFAM" id="SSF53335">
    <property type="entry name" value="S-adenosyl-L-methionine-dependent methyltransferases"/>
    <property type="match status" value="1"/>
</dbReference>
<reference evidence="4" key="1">
    <citation type="journal article" date="2020" name="bioRxiv">
        <title>Comparative genomics of Chlamydomonas.</title>
        <authorList>
            <person name="Craig R.J."/>
            <person name="Hasan A.R."/>
            <person name="Ness R.W."/>
            <person name="Keightley P.D."/>
        </authorList>
    </citation>
    <scope>NUCLEOTIDE SEQUENCE</scope>
    <source>
        <strain evidence="4">SAG 7.73</strain>
    </source>
</reference>
<accession>A0A835SJW8</accession>
<dbReference type="PANTHER" id="PTHR16121">
    <property type="entry name" value="CAP-SPECIFIC MRNA (NUCLEOSIDE-2'-O-)-METHYLTRANSFERASE 1-RELATED"/>
    <property type="match status" value="1"/>
</dbReference>
<keyword evidence="5" id="KW-1185">Reference proteome</keyword>
<dbReference type="GO" id="GO:0003676">
    <property type="term" value="F:nucleic acid binding"/>
    <property type="evidence" value="ECO:0007669"/>
    <property type="project" value="UniProtKB-UniRule"/>
</dbReference>
<feature type="domain" description="Ribosomal RNA methyltransferase FtsJ" evidence="3">
    <location>
        <begin position="85"/>
        <end position="308"/>
    </location>
</feature>
<keyword evidence="1" id="KW-0506">mRNA capping</keyword>
<dbReference type="EMBL" id="JAEHOC010000048">
    <property type="protein sequence ID" value="KAG2426317.1"/>
    <property type="molecule type" value="Genomic_DNA"/>
</dbReference>
<dbReference type="Proteomes" id="UP000650467">
    <property type="component" value="Unassembled WGS sequence"/>
</dbReference>
<dbReference type="GO" id="GO:0005737">
    <property type="term" value="C:cytoplasm"/>
    <property type="evidence" value="ECO:0007669"/>
    <property type="project" value="TreeGrafter"/>
</dbReference>
<feature type="region of interest" description="Disordered" evidence="2">
    <location>
        <begin position="660"/>
        <end position="681"/>
    </location>
</feature>
<evidence type="ECO:0000313" key="5">
    <source>
        <dbReference type="Proteomes" id="UP000650467"/>
    </source>
</evidence>
<keyword evidence="1" id="KW-0507">mRNA processing</keyword>